<evidence type="ECO:0000313" key="4">
    <source>
        <dbReference type="Proteomes" id="UP001365405"/>
    </source>
</evidence>
<evidence type="ECO:0000256" key="1">
    <source>
        <dbReference type="SAM" id="MobiDB-lite"/>
    </source>
</evidence>
<feature type="region of interest" description="Disordered" evidence="1">
    <location>
        <begin position="286"/>
        <end position="308"/>
    </location>
</feature>
<keyword evidence="2" id="KW-0812">Transmembrane</keyword>
<evidence type="ECO:0000313" key="3">
    <source>
        <dbReference type="EMBL" id="MEK8051960.1"/>
    </source>
</evidence>
<sequence length="308" mass="33274">MDPNQRPDDERLSAWLDGELDSAATAEVDAWLREHPEDAARVRLWAADRDALRARLAPLADEPVPEAWHTLVRDGGRSAAPAPAPRRGLPLAWAAGLLLAGGVLGGLVGAGVVWNSPELQVALQARGWARPSPLAWTHRAAMAHAVYAPEVRHPVEVNVAQGSAAEQRAQEEHLARWLSKRLDMPVKLFDLRAHGFELVGGRLLPDAAGPSAQLMYQNSGGQRVTVYLRRPEAGADTAFRYQRDGELGLFYWTEDGFGCALVGNLPKERLLALAEAVYKQVEDGIVRTPDGGASRPDSLQPAGGRPAS</sequence>
<dbReference type="EMBL" id="JBBUTH010000008">
    <property type="protein sequence ID" value="MEK8051960.1"/>
    <property type="molecule type" value="Genomic_DNA"/>
</dbReference>
<protein>
    <submittedName>
        <fullName evidence="3">Anti-sigma factor</fullName>
    </submittedName>
</protein>
<name>A0ABU9CMW8_9BURK</name>
<keyword evidence="4" id="KW-1185">Reference proteome</keyword>
<keyword evidence="2" id="KW-1133">Transmembrane helix</keyword>
<gene>
    <name evidence="3" type="ORF">AACH10_17040</name>
</gene>
<feature type="transmembrane region" description="Helical" evidence="2">
    <location>
        <begin position="91"/>
        <end position="114"/>
    </location>
</feature>
<accession>A0ABU9CMW8</accession>
<reference evidence="3 4" key="1">
    <citation type="submission" date="2024-04" db="EMBL/GenBank/DDBJ databases">
        <title>Novel species of the genus Ideonella isolated from streams.</title>
        <authorList>
            <person name="Lu H."/>
        </authorList>
    </citation>
    <scope>NUCLEOTIDE SEQUENCE [LARGE SCALE GENOMIC DNA]</scope>
    <source>
        <strain evidence="3 4">DXS22W</strain>
    </source>
</reference>
<evidence type="ECO:0000256" key="2">
    <source>
        <dbReference type="SAM" id="Phobius"/>
    </source>
</evidence>
<keyword evidence="2" id="KW-0472">Membrane</keyword>
<dbReference type="RefSeq" id="WP_341411652.1">
    <property type="nucleotide sequence ID" value="NZ_JBBUTH010000008.1"/>
</dbReference>
<organism evidence="3 4">
    <name type="scientific">Pseudaquabacterium inlustre</name>
    <dbReference type="NCBI Taxonomy" id="2984192"/>
    <lineage>
        <taxon>Bacteria</taxon>
        <taxon>Pseudomonadati</taxon>
        <taxon>Pseudomonadota</taxon>
        <taxon>Betaproteobacteria</taxon>
        <taxon>Burkholderiales</taxon>
        <taxon>Sphaerotilaceae</taxon>
        <taxon>Pseudaquabacterium</taxon>
    </lineage>
</organism>
<dbReference type="Proteomes" id="UP001365405">
    <property type="component" value="Unassembled WGS sequence"/>
</dbReference>
<comment type="caution">
    <text evidence="3">The sequence shown here is derived from an EMBL/GenBank/DDBJ whole genome shotgun (WGS) entry which is preliminary data.</text>
</comment>
<proteinExistence type="predicted"/>